<proteinExistence type="predicted"/>
<dbReference type="OMA" id="CSHQVDY"/>
<dbReference type="Pfam" id="PF06031">
    <property type="entry name" value="SERTA"/>
    <property type="match status" value="1"/>
</dbReference>
<dbReference type="Proteomes" id="UP000008672">
    <property type="component" value="Unassembled WGS sequence"/>
</dbReference>
<dbReference type="PROSITE" id="PS51053">
    <property type="entry name" value="SERTA"/>
    <property type="match status" value="1"/>
</dbReference>
<dbReference type="InterPro" id="IPR009263">
    <property type="entry name" value="SERTA_dom"/>
</dbReference>
<dbReference type="eggNOG" id="ENOG502S9V2">
    <property type="taxonomic scope" value="Eukaryota"/>
</dbReference>
<dbReference type="Bgee" id="ENSLACG00000001561">
    <property type="expression patterns" value="Expressed in pelvic fin and 2 other cell types or tissues"/>
</dbReference>
<dbReference type="Ensembl" id="ENSLACT00000001761.1">
    <property type="protein sequence ID" value="ENSLACP00000001748.1"/>
    <property type="gene ID" value="ENSLACG00000001561.1"/>
</dbReference>
<organism evidence="2 3">
    <name type="scientific">Latimeria chalumnae</name>
    <name type="common">Coelacanth</name>
    <dbReference type="NCBI Taxonomy" id="7897"/>
    <lineage>
        <taxon>Eukaryota</taxon>
        <taxon>Metazoa</taxon>
        <taxon>Chordata</taxon>
        <taxon>Craniata</taxon>
        <taxon>Vertebrata</taxon>
        <taxon>Euteleostomi</taxon>
        <taxon>Coelacanthiformes</taxon>
        <taxon>Coelacanthidae</taxon>
        <taxon>Latimeria</taxon>
    </lineage>
</organism>
<protein>
    <submittedName>
        <fullName evidence="2">SERTA domain containing 4</fullName>
    </submittedName>
</protein>
<reference evidence="3" key="1">
    <citation type="submission" date="2011-08" db="EMBL/GenBank/DDBJ databases">
        <title>The draft genome of Latimeria chalumnae.</title>
        <authorList>
            <person name="Di Palma F."/>
            <person name="Alfoldi J."/>
            <person name="Johnson J."/>
            <person name="Berlin A."/>
            <person name="Gnerre S."/>
            <person name="Jaffe D."/>
            <person name="MacCallum I."/>
            <person name="Young S."/>
            <person name="Walker B.J."/>
            <person name="Lander E."/>
            <person name="Lindblad-Toh K."/>
        </authorList>
    </citation>
    <scope>NUCLEOTIDE SEQUENCE [LARGE SCALE GENOMIC DNA]</scope>
    <source>
        <strain evidence="3">Wild caught</strain>
    </source>
</reference>
<feature type="domain" description="SERTA" evidence="1">
    <location>
        <begin position="101"/>
        <end position="147"/>
    </location>
</feature>
<sequence length="337" mass="38087">MTLILSMNSFCDHVASEGASEISPYQTLWETEYSKNSSISEPIQIPQKGIGLHSPTVGKSHYRGISNPVTTSKIAYFKRKYVEDEDFHPSLYNGGHKAVPVLEERTHVLSLSLEKLKFIDDPEVFLRRSVLINNLLKRIRGEIIMQNEWCFSGYTFGGASPQDWFTSQDCPYRKRLRMTKEEYDGFHACCFFQDGGGRYLSMPFSVCTGGEQSLSSSSPLPSCSGQSDPCMDHAVVYRSIDQASSTETLSTKTKVISLRDVAKYNDNEKCSEPNWERDRIILSCEQVTADLPKGSDTDFQEVGSEERINMSESWRESLRKKDSITGDKHCCKKASRL</sequence>
<dbReference type="InterPro" id="IPR029708">
    <property type="entry name" value="SERTAD4"/>
</dbReference>
<reference evidence="2" key="2">
    <citation type="submission" date="2025-08" db="UniProtKB">
        <authorList>
            <consortium name="Ensembl"/>
        </authorList>
    </citation>
    <scope>IDENTIFICATION</scope>
</reference>
<evidence type="ECO:0000259" key="1">
    <source>
        <dbReference type="PROSITE" id="PS51053"/>
    </source>
</evidence>
<reference evidence="2" key="3">
    <citation type="submission" date="2025-09" db="UniProtKB">
        <authorList>
            <consortium name="Ensembl"/>
        </authorList>
    </citation>
    <scope>IDENTIFICATION</scope>
</reference>
<keyword evidence="3" id="KW-1185">Reference proteome</keyword>
<evidence type="ECO:0000313" key="2">
    <source>
        <dbReference type="Ensembl" id="ENSLACP00000001748.1"/>
    </source>
</evidence>
<dbReference type="GeneTree" id="ENSGT00530000063876"/>
<dbReference type="FunCoup" id="H2ZWH7">
    <property type="interactions" value="80"/>
</dbReference>
<dbReference type="PANTHER" id="PTHR14272">
    <property type="entry name" value="SERTA DOMAIN-CONTAINING PROTEIN 4"/>
    <property type="match status" value="1"/>
</dbReference>
<dbReference type="GO" id="GO:0005634">
    <property type="term" value="C:nucleus"/>
    <property type="evidence" value="ECO:0007669"/>
    <property type="project" value="InterPro"/>
</dbReference>
<name>H2ZWH7_LATCH</name>
<accession>H2ZWH7</accession>
<dbReference type="EMBL" id="AFYH01182205">
    <property type="status" value="NOT_ANNOTATED_CDS"/>
    <property type="molecule type" value="Genomic_DNA"/>
</dbReference>
<gene>
    <name evidence="2" type="primary">SERTAD4</name>
</gene>
<evidence type="ECO:0000313" key="3">
    <source>
        <dbReference type="Proteomes" id="UP000008672"/>
    </source>
</evidence>
<dbReference type="HOGENOM" id="CLU_069835_0_0_1"/>
<dbReference type="InParanoid" id="H2ZWH7"/>
<dbReference type="EMBL" id="AFYH01182204">
    <property type="status" value="NOT_ANNOTATED_CDS"/>
    <property type="molecule type" value="Genomic_DNA"/>
</dbReference>
<dbReference type="PANTHER" id="PTHR14272:SF4">
    <property type="entry name" value="SERTA DOMAIN-CONTAINING PROTEIN 4"/>
    <property type="match status" value="1"/>
</dbReference>
<dbReference type="AlphaFoldDB" id="H2ZWH7"/>
<dbReference type="EMBL" id="AFYH01182206">
    <property type="status" value="NOT_ANNOTATED_CDS"/>
    <property type="molecule type" value="Genomic_DNA"/>
</dbReference>